<dbReference type="GeneID" id="96612598"/>
<evidence type="ECO:0000256" key="2">
    <source>
        <dbReference type="ARBA" id="ARBA00023125"/>
    </source>
</evidence>
<dbReference type="PANTHER" id="PTHR33164:SF64">
    <property type="entry name" value="TRANSCRIPTIONAL REGULATOR SLYA"/>
    <property type="match status" value="1"/>
</dbReference>
<name>A0A0C5WYR7_NOCSI</name>
<dbReference type="InterPro" id="IPR039422">
    <property type="entry name" value="MarR/SlyA-like"/>
</dbReference>
<evidence type="ECO:0000313" key="5">
    <source>
        <dbReference type="Proteomes" id="UP000030300"/>
    </source>
</evidence>
<dbReference type="SUPFAM" id="SSF46785">
    <property type="entry name" value="Winged helix' DNA-binding domain"/>
    <property type="match status" value="1"/>
</dbReference>
<dbReference type="Gene3D" id="1.10.10.10">
    <property type="entry name" value="Winged helix-like DNA-binding domain superfamily/Winged helix DNA-binding domain"/>
    <property type="match status" value="1"/>
</dbReference>
<accession>A0A0C5WYR7</accession>
<evidence type="ECO:0000313" key="4">
    <source>
        <dbReference type="EMBL" id="AJR18443.1"/>
    </source>
</evidence>
<dbReference type="InterPro" id="IPR036388">
    <property type="entry name" value="WH-like_DNA-bd_sf"/>
</dbReference>
<dbReference type="HOGENOM" id="CLU_2047249_0_0_11"/>
<evidence type="ECO:0000256" key="3">
    <source>
        <dbReference type="ARBA" id="ARBA00023163"/>
    </source>
</evidence>
<dbReference type="SMART" id="SM00347">
    <property type="entry name" value="HTH_MARR"/>
    <property type="match status" value="1"/>
</dbReference>
<dbReference type="EMBL" id="CP009896">
    <property type="protein sequence ID" value="AJR18443.1"/>
    <property type="molecule type" value="Genomic_DNA"/>
</dbReference>
<sequence>MPRGQLSAAAPGARVPAADVVAADDLVVARLLPVLDAHGVGLDVFRALRRLSDAAEGLTVGELGRLISATPPATTRVVDRLVTEGLAFRRADATDRRRVLVVASDDGRDLWRTLVAALDA</sequence>
<dbReference type="GO" id="GO:0003677">
    <property type="term" value="F:DNA binding"/>
    <property type="evidence" value="ECO:0007669"/>
    <property type="project" value="UniProtKB-KW"/>
</dbReference>
<dbReference type="InterPro" id="IPR036390">
    <property type="entry name" value="WH_DNA-bd_sf"/>
</dbReference>
<organism evidence="4 5">
    <name type="scientific">Nocardioides simplex</name>
    <name type="common">Arthrobacter simplex</name>
    <dbReference type="NCBI Taxonomy" id="2045"/>
    <lineage>
        <taxon>Bacteria</taxon>
        <taxon>Bacillati</taxon>
        <taxon>Actinomycetota</taxon>
        <taxon>Actinomycetes</taxon>
        <taxon>Propionibacteriales</taxon>
        <taxon>Nocardioidaceae</taxon>
        <taxon>Pimelobacter</taxon>
    </lineage>
</organism>
<protein>
    <submittedName>
        <fullName evidence="4">Transcriptional regulator, MarR family</fullName>
    </submittedName>
</protein>
<dbReference type="KEGG" id="psim:KR76_14245"/>
<keyword evidence="3" id="KW-0804">Transcription</keyword>
<dbReference type="PROSITE" id="PS50995">
    <property type="entry name" value="HTH_MARR_2"/>
    <property type="match status" value="1"/>
</dbReference>
<keyword evidence="2" id="KW-0238">DNA-binding</keyword>
<keyword evidence="1" id="KW-0805">Transcription regulation</keyword>
<dbReference type="Proteomes" id="UP000030300">
    <property type="component" value="Chromosome"/>
</dbReference>
<reference evidence="4 5" key="1">
    <citation type="journal article" date="2015" name="Genome Announc.">
        <title>Complete Genome Sequence of Steroid-Transforming Nocardioides simplex VKM Ac-2033D.</title>
        <authorList>
            <person name="Shtratnikova V.Y."/>
            <person name="Schelkunov M.I."/>
            <person name="Pekov Y.A."/>
            <person name="Fokina V.V."/>
            <person name="Logacheva M.D."/>
            <person name="Sokolov S.L."/>
            <person name="Bragin E.Y."/>
            <person name="Ashapkin V.V."/>
            <person name="Donova M.V."/>
        </authorList>
    </citation>
    <scope>NUCLEOTIDE SEQUENCE [LARGE SCALE GENOMIC DNA]</scope>
    <source>
        <strain evidence="4 5">VKM Ac-2033D</strain>
    </source>
</reference>
<dbReference type="AlphaFoldDB" id="A0A0C5WYR7"/>
<dbReference type="InterPro" id="IPR000835">
    <property type="entry name" value="HTH_MarR-typ"/>
</dbReference>
<dbReference type="Pfam" id="PF12802">
    <property type="entry name" value="MarR_2"/>
    <property type="match status" value="1"/>
</dbReference>
<keyword evidence="5" id="KW-1185">Reference proteome</keyword>
<dbReference type="RefSeq" id="WP_052138680.1">
    <property type="nucleotide sequence ID" value="NZ_BJMC01000009.1"/>
</dbReference>
<dbReference type="PANTHER" id="PTHR33164">
    <property type="entry name" value="TRANSCRIPTIONAL REGULATOR, MARR FAMILY"/>
    <property type="match status" value="1"/>
</dbReference>
<dbReference type="STRING" id="2045.KR76_14245"/>
<proteinExistence type="predicted"/>
<dbReference type="GO" id="GO:0003700">
    <property type="term" value="F:DNA-binding transcription factor activity"/>
    <property type="evidence" value="ECO:0007669"/>
    <property type="project" value="InterPro"/>
</dbReference>
<dbReference type="OrthoDB" id="3573114at2"/>
<dbReference type="GO" id="GO:0006950">
    <property type="term" value="P:response to stress"/>
    <property type="evidence" value="ECO:0007669"/>
    <property type="project" value="TreeGrafter"/>
</dbReference>
<gene>
    <name evidence="4" type="ORF">KR76_14245</name>
</gene>
<evidence type="ECO:0000256" key="1">
    <source>
        <dbReference type="ARBA" id="ARBA00023015"/>
    </source>
</evidence>